<keyword evidence="1" id="KW-1133">Transmembrane helix</keyword>
<feature type="transmembrane region" description="Helical" evidence="1">
    <location>
        <begin position="24"/>
        <end position="40"/>
    </location>
</feature>
<evidence type="ECO:0000313" key="3">
    <source>
        <dbReference type="Proteomes" id="UP000245068"/>
    </source>
</evidence>
<dbReference type="EMBL" id="QDOO01000022">
    <property type="protein sequence ID" value="PVM64270.1"/>
    <property type="molecule type" value="Genomic_DNA"/>
</dbReference>
<dbReference type="Proteomes" id="UP000245068">
    <property type="component" value="Unassembled WGS sequence"/>
</dbReference>
<organism evidence="2 3">
    <name type="scientific">Salmonella enterica subsp. enterica serovar Gaminara</name>
    <dbReference type="NCBI Taxonomy" id="913070"/>
    <lineage>
        <taxon>Bacteria</taxon>
        <taxon>Pseudomonadati</taxon>
        <taxon>Pseudomonadota</taxon>
        <taxon>Gammaproteobacteria</taxon>
        <taxon>Enterobacterales</taxon>
        <taxon>Enterobacteriaceae</taxon>
        <taxon>Salmonella</taxon>
    </lineage>
</organism>
<dbReference type="AlphaFoldDB" id="A0A7Z1TMS8"/>
<protein>
    <submittedName>
        <fullName evidence="2">Uncharacterized protein</fullName>
    </submittedName>
</protein>
<keyword evidence="1" id="KW-0472">Membrane</keyword>
<evidence type="ECO:0000313" key="2">
    <source>
        <dbReference type="EMBL" id="PVM64270.1"/>
    </source>
</evidence>
<sequence length="62" mass="6635">KKLTGIHTIKASAIMNTIKTTPKIAAMMVVVLFGFALIAAPKVHPREKIVNATHTRIAGLIS</sequence>
<gene>
    <name evidence="2" type="ORF">C4784_20370</name>
</gene>
<proteinExistence type="predicted"/>
<dbReference type="RefSeq" id="WP_230319581.1">
    <property type="nucleotide sequence ID" value="NZ_QDOO01000022.1"/>
</dbReference>
<evidence type="ECO:0000256" key="1">
    <source>
        <dbReference type="SAM" id="Phobius"/>
    </source>
</evidence>
<feature type="non-terminal residue" evidence="2">
    <location>
        <position position="1"/>
    </location>
</feature>
<keyword evidence="1" id="KW-0812">Transmembrane</keyword>
<comment type="caution">
    <text evidence="2">The sequence shown here is derived from an EMBL/GenBank/DDBJ whole genome shotgun (WGS) entry which is preliminary data.</text>
</comment>
<reference evidence="2 3" key="1">
    <citation type="submission" date="2018-04" db="EMBL/GenBank/DDBJ databases">
        <title>Serotype diversity and antimicrobial resistance among Salmonella enterica isolated from patients at an equine referral hospital.</title>
        <authorList>
            <person name="Leon I.M."/>
            <person name="Lawhon S.D."/>
            <person name="Norman K.N."/>
            <person name="Threadgill D.S."/>
            <person name="Ohta N."/>
            <person name="Vinasco J."/>
            <person name="Scott H.M."/>
        </authorList>
    </citation>
    <scope>NUCLEOTIDE SEQUENCE [LARGE SCALE GENOMIC DNA]</scope>
    <source>
        <strain evidence="2 3">159</strain>
    </source>
</reference>
<name>A0A7Z1TMS8_SALET</name>
<accession>A0A7Z1TMS8</accession>